<evidence type="ECO:0000313" key="10">
    <source>
        <dbReference type="Proteomes" id="UP001062027"/>
    </source>
</evidence>
<keyword evidence="5 7" id="KW-1133">Transmembrane helix</keyword>
<accession>A0ABT2RF80</accession>
<feature type="domain" description="ABC transmembrane type-1" evidence="8">
    <location>
        <begin position="177"/>
        <end position="372"/>
    </location>
</feature>
<evidence type="ECO:0000313" key="9">
    <source>
        <dbReference type="EMBL" id="MCU6679505.1"/>
    </source>
</evidence>
<dbReference type="PANTHER" id="PTHR30177">
    <property type="entry name" value="GLYCINE BETAINE/L-PROLINE TRANSPORT SYSTEM PERMEASE PROTEIN PROW"/>
    <property type="match status" value="1"/>
</dbReference>
<feature type="transmembrane region" description="Helical" evidence="7">
    <location>
        <begin position="69"/>
        <end position="91"/>
    </location>
</feature>
<dbReference type="InterPro" id="IPR035906">
    <property type="entry name" value="MetI-like_sf"/>
</dbReference>
<evidence type="ECO:0000256" key="2">
    <source>
        <dbReference type="ARBA" id="ARBA00022448"/>
    </source>
</evidence>
<feature type="transmembrane region" description="Helical" evidence="7">
    <location>
        <begin position="40"/>
        <end position="62"/>
    </location>
</feature>
<dbReference type="InterPro" id="IPR000515">
    <property type="entry name" value="MetI-like"/>
</dbReference>
<feature type="transmembrane region" description="Helical" evidence="7">
    <location>
        <begin position="353"/>
        <end position="379"/>
    </location>
</feature>
<comment type="caution">
    <text evidence="9">The sequence shown here is derived from an EMBL/GenBank/DDBJ whole genome shotgun (WGS) entry which is preliminary data.</text>
</comment>
<dbReference type="InterPro" id="IPR051204">
    <property type="entry name" value="ABC_transp_perm/SBD"/>
</dbReference>
<feature type="transmembrane region" description="Helical" evidence="7">
    <location>
        <begin position="242"/>
        <end position="268"/>
    </location>
</feature>
<evidence type="ECO:0000256" key="3">
    <source>
        <dbReference type="ARBA" id="ARBA00022519"/>
    </source>
</evidence>
<dbReference type="PANTHER" id="PTHR30177:SF30">
    <property type="entry name" value="GLYCINE BETAINE UPTAKE SYSTEM PERMEASE PROTEIN YEHY"/>
    <property type="match status" value="1"/>
</dbReference>
<evidence type="ECO:0000256" key="5">
    <source>
        <dbReference type="ARBA" id="ARBA00022989"/>
    </source>
</evidence>
<name>A0ABT2RF80_9ENTR</name>
<feature type="transmembrane region" description="Helical" evidence="7">
    <location>
        <begin position="103"/>
        <end position="123"/>
    </location>
</feature>
<dbReference type="CDD" id="cd06261">
    <property type="entry name" value="TM_PBP2"/>
    <property type="match status" value="1"/>
</dbReference>
<keyword evidence="4 7" id="KW-0812">Transmembrane</keyword>
<comment type="subcellular location">
    <subcellularLocation>
        <location evidence="1">Cell inner membrane</location>
        <topology evidence="1">Multi-pass membrane protein</topology>
    </subcellularLocation>
    <subcellularLocation>
        <location evidence="7">Cell membrane</location>
        <topology evidence="7">Multi-pass membrane protein</topology>
    </subcellularLocation>
</comment>
<dbReference type="EMBL" id="JAMHKS010000076">
    <property type="protein sequence ID" value="MCU6679505.1"/>
    <property type="molecule type" value="Genomic_DNA"/>
</dbReference>
<organism evidence="9 10">
    <name type="scientific">Leclercia tamurae</name>
    <dbReference type="NCBI Taxonomy" id="2926467"/>
    <lineage>
        <taxon>Bacteria</taxon>
        <taxon>Pseudomonadati</taxon>
        <taxon>Pseudomonadota</taxon>
        <taxon>Gammaproteobacteria</taxon>
        <taxon>Enterobacterales</taxon>
        <taxon>Enterobacteriaceae</taxon>
        <taxon>Leclercia</taxon>
    </lineage>
</organism>
<proteinExistence type="inferred from homology"/>
<keyword evidence="3" id="KW-1003">Cell membrane</keyword>
<reference evidence="9" key="1">
    <citation type="submission" date="2022-05" db="EMBL/GenBank/DDBJ databases">
        <title>Description of a novel species of Leclercia; Leclercia tamurae and the Proposal for a Novel Genus Silvania gen. nov. Containing Two Novel Species Silvania hatchlandensis sp. nov. and Silvania confinis sp. nov. Isolated from the Rhizosphere of Oak.</title>
        <authorList>
            <person name="Maddock D.W."/>
            <person name="Brady C.L."/>
            <person name="Denman S."/>
            <person name="Arnold D."/>
        </authorList>
    </citation>
    <scope>NUCLEOTIDE SEQUENCE</scope>
    <source>
        <strain evidence="9">H6S3</strain>
    </source>
</reference>
<feature type="transmembrane region" description="Helical" evidence="7">
    <location>
        <begin position="135"/>
        <end position="155"/>
    </location>
</feature>
<comment type="similarity">
    <text evidence="7">Belongs to the binding-protein-dependent transport system permease family.</text>
</comment>
<dbReference type="SUPFAM" id="SSF161098">
    <property type="entry name" value="MetI-like"/>
    <property type="match status" value="1"/>
</dbReference>
<evidence type="ECO:0000256" key="6">
    <source>
        <dbReference type="ARBA" id="ARBA00023136"/>
    </source>
</evidence>
<evidence type="ECO:0000256" key="4">
    <source>
        <dbReference type="ARBA" id="ARBA00022692"/>
    </source>
</evidence>
<dbReference type="Gene3D" id="1.10.3720.10">
    <property type="entry name" value="MetI-like"/>
    <property type="match status" value="1"/>
</dbReference>
<dbReference type="RefSeq" id="WP_262663759.1">
    <property type="nucleotide sequence ID" value="NZ_JAMHKS010000076.1"/>
</dbReference>
<keyword evidence="10" id="KW-1185">Reference proteome</keyword>
<dbReference type="PROSITE" id="PS50928">
    <property type="entry name" value="ABC_TM1"/>
    <property type="match status" value="1"/>
</dbReference>
<protein>
    <submittedName>
        <fullName evidence="9">ABC transporter permease</fullName>
    </submittedName>
</protein>
<keyword evidence="3" id="KW-0997">Cell inner membrane</keyword>
<feature type="transmembrane region" description="Helical" evidence="7">
    <location>
        <begin position="212"/>
        <end position="236"/>
    </location>
</feature>
<evidence type="ECO:0000256" key="7">
    <source>
        <dbReference type="RuleBase" id="RU363032"/>
    </source>
</evidence>
<dbReference type="Pfam" id="PF00528">
    <property type="entry name" value="BPD_transp_1"/>
    <property type="match status" value="1"/>
</dbReference>
<gene>
    <name evidence="9" type="ORF">M8318_17775</name>
</gene>
<feature type="transmembrane region" description="Helical" evidence="7">
    <location>
        <begin position="324"/>
        <end position="347"/>
    </location>
</feature>
<keyword evidence="6 7" id="KW-0472">Membrane</keyword>
<evidence type="ECO:0000256" key="1">
    <source>
        <dbReference type="ARBA" id="ARBA00004429"/>
    </source>
</evidence>
<keyword evidence="2 7" id="KW-0813">Transport</keyword>
<evidence type="ECO:0000259" key="8">
    <source>
        <dbReference type="PROSITE" id="PS50928"/>
    </source>
</evidence>
<dbReference type="Proteomes" id="UP001062027">
    <property type="component" value="Unassembled WGS sequence"/>
</dbReference>
<feature type="transmembrane region" description="Helical" evidence="7">
    <location>
        <begin position="175"/>
        <end position="200"/>
    </location>
</feature>
<sequence>MPIRCHNRVLLLLAVIALAAGALPFVNFAPNRLVSGEGRALWQVWSFSPALLLLPLGLLLGLTLARGRWALVATLVVCELLFAGLVWSAGLAASHLATAESPLARTAVGSGLWLWLALCLLACSDAIRRLSPQPIWRWLLQVQIWILPLGLLFSGELHSLSLLKEYANREDIFNAALAQHLTLLAGTLVPALLIGVPLGLLCYRRPTTQGPVFAVLNVIQTVPSVALFGLLIAPLAGLTRAWPWLSSLGIAGTGMTPALIALVLYALLPLARGVLAGLSQVPAEVLESADAMGMNTRQRFWQIQLPLALPVLLRGLRVVAVQTVGMAVIAALIGAGGFGALVFQGLLSSALDLVLLGVIPTIVLAVVVDALFALWIALLGRKTND</sequence>